<evidence type="ECO:0000313" key="2">
    <source>
        <dbReference type="EMBL" id="PZQ17178.1"/>
    </source>
</evidence>
<proteinExistence type="predicted"/>
<dbReference type="GO" id="GO:0016301">
    <property type="term" value="F:kinase activity"/>
    <property type="evidence" value="ECO:0007669"/>
    <property type="project" value="UniProtKB-KW"/>
</dbReference>
<sequence length="156" mass="16819">MADVINLADLIATAGDAVIVSDAAGAIVVWNPAAERIFGFAEAEALGRTLDIITPERHRERHWSGYAKSMETGETRYGDGELLRVPALRKDGSQISIAFTVGMLLGADGRPVGVSAIVRDETSRFEGDRRTRKRLAELEGKVKELEARTGVRAGNA</sequence>
<dbReference type="NCBIfam" id="TIGR00229">
    <property type="entry name" value="sensory_box"/>
    <property type="match status" value="1"/>
</dbReference>
<evidence type="ECO:0000259" key="1">
    <source>
        <dbReference type="PROSITE" id="PS50112"/>
    </source>
</evidence>
<dbReference type="SMART" id="SM00091">
    <property type="entry name" value="PAS"/>
    <property type="match status" value="1"/>
</dbReference>
<dbReference type="Proteomes" id="UP000249577">
    <property type="component" value="Unassembled WGS sequence"/>
</dbReference>
<dbReference type="PROSITE" id="PS50112">
    <property type="entry name" value="PAS"/>
    <property type="match status" value="1"/>
</dbReference>
<dbReference type="SUPFAM" id="SSF55785">
    <property type="entry name" value="PYP-like sensor domain (PAS domain)"/>
    <property type="match status" value="1"/>
</dbReference>
<organism evidence="2 3">
    <name type="scientific">Ancylobacter novellus</name>
    <name type="common">Thiobacillus novellus</name>
    <dbReference type="NCBI Taxonomy" id="921"/>
    <lineage>
        <taxon>Bacteria</taxon>
        <taxon>Pseudomonadati</taxon>
        <taxon>Pseudomonadota</taxon>
        <taxon>Alphaproteobacteria</taxon>
        <taxon>Hyphomicrobiales</taxon>
        <taxon>Xanthobacteraceae</taxon>
        <taxon>Ancylobacter</taxon>
    </lineage>
</organism>
<reference evidence="2 3" key="1">
    <citation type="submission" date="2017-08" db="EMBL/GenBank/DDBJ databases">
        <title>Infants hospitalized years apart are colonized by the same room-sourced microbial strains.</title>
        <authorList>
            <person name="Brooks B."/>
            <person name="Olm M.R."/>
            <person name="Firek B.A."/>
            <person name="Baker R."/>
            <person name="Thomas B.C."/>
            <person name="Morowitz M.J."/>
            <person name="Banfield J.F."/>
        </authorList>
    </citation>
    <scope>NUCLEOTIDE SEQUENCE [LARGE SCALE GENOMIC DNA]</scope>
    <source>
        <strain evidence="2">S2_005_003_R2_43</strain>
    </source>
</reference>
<comment type="caution">
    <text evidence="2">The sequence shown here is derived from an EMBL/GenBank/DDBJ whole genome shotgun (WGS) entry which is preliminary data.</text>
</comment>
<dbReference type="GO" id="GO:0006355">
    <property type="term" value="P:regulation of DNA-templated transcription"/>
    <property type="evidence" value="ECO:0007669"/>
    <property type="project" value="InterPro"/>
</dbReference>
<dbReference type="InterPro" id="IPR013767">
    <property type="entry name" value="PAS_fold"/>
</dbReference>
<dbReference type="Gene3D" id="3.30.450.20">
    <property type="entry name" value="PAS domain"/>
    <property type="match status" value="1"/>
</dbReference>
<keyword evidence="2" id="KW-0808">Transferase</keyword>
<accession>A0A2W5KNY5</accession>
<evidence type="ECO:0000313" key="3">
    <source>
        <dbReference type="Proteomes" id="UP000249577"/>
    </source>
</evidence>
<keyword evidence="2" id="KW-0418">Kinase</keyword>
<name>A0A2W5KNY5_ANCNO</name>
<gene>
    <name evidence="2" type="ORF">DI565_07350</name>
</gene>
<feature type="domain" description="PAS" evidence="1">
    <location>
        <begin position="3"/>
        <end position="56"/>
    </location>
</feature>
<dbReference type="InterPro" id="IPR035965">
    <property type="entry name" value="PAS-like_dom_sf"/>
</dbReference>
<dbReference type="EMBL" id="QFPN01000003">
    <property type="protein sequence ID" value="PZQ17178.1"/>
    <property type="molecule type" value="Genomic_DNA"/>
</dbReference>
<protein>
    <submittedName>
        <fullName evidence="2">Histidine kinase</fullName>
    </submittedName>
</protein>
<dbReference type="Pfam" id="PF00989">
    <property type="entry name" value="PAS"/>
    <property type="match status" value="1"/>
</dbReference>
<dbReference type="AlphaFoldDB" id="A0A2W5KNY5"/>
<dbReference type="InterPro" id="IPR000014">
    <property type="entry name" value="PAS"/>
</dbReference>
<dbReference type="CDD" id="cd00130">
    <property type="entry name" value="PAS"/>
    <property type="match status" value="1"/>
</dbReference>